<reference evidence="4" key="1">
    <citation type="submission" date="2021-02" db="EMBL/GenBank/DDBJ databases">
        <authorList>
            <person name="Nowell W R."/>
        </authorList>
    </citation>
    <scope>NUCLEOTIDE SEQUENCE</scope>
</reference>
<dbReference type="EMBL" id="CAJNOK010055610">
    <property type="protein sequence ID" value="CAF1619955.1"/>
    <property type="molecule type" value="Genomic_DNA"/>
</dbReference>
<feature type="non-terminal residue" evidence="4">
    <location>
        <position position="125"/>
    </location>
</feature>
<dbReference type="InterPro" id="IPR057978">
    <property type="entry name" value="TPR_DAAF5"/>
</dbReference>
<dbReference type="AlphaFoldDB" id="A0A8S2WI32"/>
<dbReference type="InterPro" id="IPR016024">
    <property type="entry name" value="ARM-type_fold"/>
</dbReference>
<dbReference type="Proteomes" id="UP000682733">
    <property type="component" value="Unassembled WGS sequence"/>
</dbReference>
<evidence type="ECO:0000259" key="2">
    <source>
        <dbReference type="Pfam" id="PF25757"/>
    </source>
</evidence>
<comment type="caution">
    <text evidence="4">The sequence shown here is derived from an EMBL/GenBank/DDBJ whole genome shotgun (WGS) entry which is preliminary data.</text>
</comment>
<dbReference type="InterPro" id="IPR056497">
    <property type="entry name" value="HEAT_DAAF5"/>
</dbReference>
<name>A0A8S2WI32_9BILA</name>
<dbReference type="EMBL" id="CAJOBA010080406">
    <property type="protein sequence ID" value="CAF4438889.1"/>
    <property type="molecule type" value="Genomic_DNA"/>
</dbReference>
<protein>
    <submittedName>
        <fullName evidence="4">Uncharacterized protein</fullName>
    </submittedName>
</protein>
<proteinExistence type="predicted"/>
<gene>
    <name evidence="3" type="ORF">OVA965_LOCUS43139</name>
    <name evidence="4" type="ORF">TMI583_LOCUS45279</name>
</gene>
<dbReference type="InterPro" id="IPR052623">
    <property type="entry name" value="DAAF5"/>
</dbReference>
<sequence length="125" mass="14508">DVVRFGNNKSIEESVSPLAQRFFDHTSAVRLSVLNVIGLWLLELRDRYSYFHMLLPLILTGYTDDVEEIKETTDSLWWDIVTRPNLGCRELVKRHLIRILPAIKNDLTDWVVSTRLKSAQLLSVL</sequence>
<evidence type="ECO:0000313" key="4">
    <source>
        <dbReference type="EMBL" id="CAF4438889.1"/>
    </source>
</evidence>
<feature type="domain" description="Dynein axonemal assembly factor 5 HEAT-repeat" evidence="1">
    <location>
        <begin position="81"/>
        <end position="125"/>
    </location>
</feature>
<dbReference type="PANTHER" id="PTHR16216:SF2">
    <property type="entry name" value="DYNEIN AXONEMAL ASSEMBLY FACTOR 5"/>
    <property type="match status" value="1"/>
</dbReference>
<evidence type="ECO:0000259" key="1">
    <source>
        <dbReference type="Pfam" id="PF24573"/>
    </source>
</evidence>
<evidence type="ECO:0000313" key="3">
    <source>
        <dbReference type="EMBL" id="CAF1619955.1"/>
    </source>
</evidence>
<dbReference type="GO" id="GO:0005737">
    <property type="term" value="C:cytoplasm"/>
    <property type="evidence" value="ECO:0007669"/>
    <property type="project" value="TreeGrafter"/>
</dbReference>
<dbReference type="Pfam" id="PF25757">
    <property type="entry name" value="TPR_DNAAF5"/>
    <property type="match status" value="1"/>
</dbReference>
<accession>A0A8S2WI32</accession>
<evidence type="ECO:0000313" key="5">
    <source>
        <dbReference type="Proteomes" id="UP000682733"/>
    </source>
</evidence>
<feature type="non-terminal residue" evidence="4">
    <location>
        <position position="1"/>
    </location>
</feature>
<dbReference type="GO" id="GO:0036158">
    <property type="term" value="P:outer dynein arm assembly"/>
    <property type="evidence" value="ECO:0007669"/>
    <property type="project" value="TreeGrafter"/>
</dbReference>
<dbReference type="Proteomes" id="UP000677228">
    <property type="component" value="Unassembled WGS sequence"/>
</dbReference>
<dbReference type="GO" id="GO:0003341">
    <property type="term" value="P:cilium movement"/>
    <property type="evidence" value="ECO:0007669"/>
    <property type="project" value="TreeGrafter"/>
</dbReference>
<organism evidence="4 5">
    <name type="scientific">Didymodactylos carnosus</name>
    <dbReference type="NCBI Taxonomy" id="1234261"/>
    <lineage>
        <taxon>Eukaryota</taxon>
        <taxon>Metazoa</taxon>
        <taxon>Spiralia</taxon>
        <taxon>Gnathifera</taxon>
        <taxon>Rotifera</taxon>
        <taxon>Eurotatoria</taxon>
        <taxon>Bdelloidea</taxon>
        <taxon>Philodinida</taxon>
        <taxon>Philodinidae</taxon>
        <taxon>Didymodactylos</taxon>
    </lineage>
</organism>
<dbReference type="Pfam" id="PF24573">
    <property type="entry name" value="HEAT_DAAF5"/>
    <property type="match status" value="1"/>
</dbReference>
<dbReference type="SUPFAM" id="SSF48371">
    <property type="entry name" value="ARM repeat"/>
    <property type="match status" value="1"/>
</dbReference>
<feature type="domain" description="Dynein axonemal assembly factor 5 TPR repeats" evidence="2">
    <location>
        <begin position="1"/>
        <end position="80"/>
    </location>
</feature>
<dbReference type="GO" id="GO:0036159">
    <property type="term" value="P:inner dynein arm assembly"/>
    <property type="evidence" value="ECO:0007669"/>
    <property type="project" value="TreeGrafter"/>
</dbReference>
<dbReference type="PANTHER" id="PTHR16216">
    <property type="entry name" value="DYNEIN ASSEMBLY FACTOR 5, AXONEMAL"/>
    <property type="match status" value="1"/>
</dbReference>
<dbReference type="GO" id="GO:0045505">
    <property type="term" value="F:dynein intermediate chain binding"/>
    <property type="evidence" value="ECO:0007669"/>
    <property type="project" value="TreeGrafter"/>
</dbReference>